<dbReference type="Proteomes" id="UP000273083">
    <property type="component" value="Unassembled WGS sequence"/>
</dbReference>
<sequence>MFDGYDICENEKEVIEQIGYEKEKDTVNTSWSVFCAKGTSFTVPWYEAENYMHTI</sequence>
<dbReference type="EMBL" id="RJVG01000007">
    <property type="protein sequence ID" value="ROR27262.1"/>
    <property type="molecule type" value="Genomic_DNA"/>
</dbReference>
<proteinExistence type="predicted"/>
<dbReference type="AlphaFoldDB" id="A0A3N1XQ91"/>
<accession>A0A3N1XQ91</accession>
<evidence type="ECO:0000313" key="2">
    <source>
        <dbReference type="Proteomes" id="UP000273083"/>
    </source>
</evidence>
<evidence type="ECO:0000313" key="1">
    <source>
        <dbReference type="EMBL" id="ROR27262.1"/>
    </source>
</evidence>
<keyword evidence="2" id="KW-1185">Reference proteome</keyword>
<protein>
    <submittedName>
        <fullName evidence="1">Uncharacterized protein</fullName>
    </submittedName>
</protein>
<gene>
    <name evidence="1" type="ORF">EDD66_107176</name>
</gene>
<comment type="caution">
    <text evidence="1">The sequence shown here is derived from an EMBL/GenBank/DDBJ whole genome shotgun (WGS) entry which is preliminary data.</text>
</comment>
<name>A0A3N1XQ91_9FIRM</name>
<reference evidence="1 2" key="1">
    <citation type="submission" date="2018-11" db="EMBL/GenBank/DDBJ databases">
        <title>Genomic Encyclopedia of Type Strains, Phase IV (KMG-IV): sequencing the most valuable type-strain genomes for metagenomic binning, comparative biology and taxonomic classification.</title>
        <authorList>
            <person name="Goeker M."/>
        </authorList>
    </citation>
    <scope>NUCLEOTIDE SEQUENCE [LARGE SCALE GENOMIC DNA]</scope>
    <source>
        <strain evidence="1 2">DSM 26537</strain>
    </source>
</reference>
<organism evidence="1 2">
    <name type="scientific">Mobilisporobacter senegalensis</name>
    <dbReference type="NCBI Taxonomy" id="1329262"/>
    <lineage>
        <taxon>Bacteria</taxon>
        <taxon>Bacillati</taxon>
        <taxon>Bacillota</taxon>
        <taxon>Clostridia</taxon>
        <taxon>Lachnospirales</taxon>
        <taxon>Lachnospiraceae</taxon>
        <taxon>Mobilisporobacter</taxon>
    </lineage>
</organism>
<dbReference type="RefSeq" id="WP_330511177.1">
    <property type="nucleotide sequence ID" value="NZ_RJVG01000007.1"/>
</dbReference>